<protein>
    <submittedName>
        <fullName evidence="7">Site-specific DNA recombinase</fullName>
    </submittedName>
</protein>
<keyword evidence="1" id="KW-0229">DNA integration</keyword>
<organism evidence="7 8">
    <name type="scientific">Candidatus Hakubella thermalkaliphila</name>
    <dbReference type="NCBI Taxonomy" id="2754717"/>
    <lineage>
        <taxon>Bacteria</taxon>
        <taxon>Bacillati</taxon>
        <taxon>Actinomycetota</taxon>
        <taxon>Actinomycetota incertae sedis</taxon>
        <taxon>Candidatus Hakubellales</taxon>
        <taxon>Candidatus Hakubellaceae</taxon>
        <taxon>Candidatus Hakubella</taxon>
    </lineage>
</organism>
<dbReference type="PANTHER" id="PTHR30461:SF23">
    <property type="entry name" value="DNA RECOMBINASE-RELATED"/>
    <property type="match status" value="1"/>
</dbReference>
<dbReference type="Pfam" id="PF00239">
    <property type="entry name" value="Resolvase"/>
    <property type="match status" value="1"/>
</dbReference>
<evidence type="ECO:0000256" key="4">
    <source>
        <dbReference type="PIRSR" id="PIRSR606118-50"/>
    </source>
</evidence>
<accession>A0A6V8NMR0</accession>
<dbReference type="InterPro" id="IPR050639">
    <property type="entry name" value="SSR_resolvase"/>
</dbReference>
<proteinExistence type="predicted"/>
<feature type="non-terminal residue" evidence="7">
    <location>
        <position position="125"/>
    </location>
</feature>
<evidence type="ECO:0000256" key="1">
    <source>
        <dbReference type="ARBA" id="ARBA00022908"/>
    </source>
</evidence>
<dbReference type="SUPFAM" id="SSF53041">
    <property type="entry name" value="Resolvase-like"/>
    <property type="match status" value="1"/>
</dbReference>
<dbReference type="InterPro" id="IPR036162">
    <property type="entry name" value="Resolvase-like_N_sf"/>
</dbReference>
<dbReference type="PANTHER" id="PTHR30461">
    <property type="entry name" value="DNA-INVERTASE FROM LAMBDOID PROPHAGE"/>
    <property type="match status" value="1"/>
</dbReference>
<dbReference type="CDD" id="cd00338">
    <property type="entry name" value="Ser_Recombinase"/>
    <property type="match status" value="1"/>
</dbReference>
<dbReference type="GO" id="GO:0003677">
    <property type="term" value="F:DNA binding"/>
    <property type="evidence" value="ECO:0007669"/>
    <property type="project" value="UniProtKB-KW"/>
</dbReference>
<dbReference type="SMART" id="SM00857">
    <property type="entry name" value="Resolvase"/>
    <property type="match status" value="1"/>
</dbReference>
<dbReference type="GO" id="GO:0015074">
    <property type="term" value="P:DNA integration"/>
    <property type="evidence" value="ECO:0007669"/>
    <property type="project" value="UniProtKB-KW"/>
</dbReference>
<dbReference type="Proteomes" id="UP000574717">
    <property type="component" value="Unassembled WGS sequence"/>
</dbReference>
<dbReference type="GO" id="GO:0000150">
    <property type="term" value="F:DNA strand exchange activity"/>
    <property type="evidence" value="ECO:0007669"/>
    <property type="project" value="InterPro"/>
</dbReference>
<feature type="domain" description="Resolvase/invertase-type recombinase catalytic" evidence="6">
    <location>
        <begin position="2"/>
        <end position="125"/>
    </location>
</feature>
<dbReference type="PROSITE" id="PS00397">
    <property type="entry name" value="RECOMBINASES_1"/>
    <property type="match status" value="1"/>
</dbReference>
<evidence type="ECO:0000256" key="5">
    <source>
        <dbReference type="PROSITE-ProRule" id="PRU10137"/>
    </source>
</evidence>
<evidence type="ECO:0000256" key="3">
    <source>
        <dbReference type="ARBA" id="ARBA00023172"/>
    </source>
</evidence>
<keyword evidence="2" id="KW-0238">DNA-binding</keyword>
<reference evidence="7 8" key="1">
    <citation type="journal article" date="2020" name="Front. Microbiol.">
        <title>Single-cell genomics of novel Actinobacteria with the Wood-Ljungdahl pathway discovered in a serpentinizing system.</title>
        <authorList>
            <person name="Merino N."/>
            <person name="Kawai M."/>
            <person name="Boyd E.S."/>
            <person name="Colman D.R."/>
            <person name="McGlynn S.E."/>
            <person name="Nealson K.H."/>
            <person name="Kurokawa K."/>
            <person name="Hongoh Y."/>
        </authorList>
    </citation>
    <scope>NUCLEOTIDE SEQUENCE [LARGE SCALE GENOMIC DNA]</scope>
    <source>
        <strain evidence="7 8">S03</strain>
    </source>
</reference>
<evidence type="ECO:0000259" key="6">
    <source>
        <dbReference type="PROSITE" id="PS51736"/>
    </source>
</evidence>
<sequence length="125" mass="14135">MNCLLYARVSTDKQAQKDLSIPAQIAAMKEYARRNGWKVMGHFIDEGESAKTADRPELKRLIQHCKENKGIDIVLVHKIDRLARNLIDYATIKAILKQKGIRLVSVSEPFDDNPIGHLLENIIAS</sequence>
<dbReference type="Gene3D" id="3.40.50.1390">
    <property type="entry name" value="Resolvase, N-terminal catalytic domain"/>
    <property type="match status" value="1"/>
</dbReference>
<dbReference type="RefSeq" id="WP_176237455.1">
    <property type="nucleotide sequence ID" value="NZ_BLRU01000527.1"/>
</dbReference>
<name>A0A6V8NMR0_9ACTN</name>
<dbReference type="InterPro" id="IPR006118">
    <property type="entry name" value="Recombinase_CS"/>
</dbReference>
<feature type="active site" description="O-(5'-phospho-DNA)-serine intermediate" evidence="4 5">
    <location>
        <position position="10"/>
    </location>
</feature>
<gene>
    <name evidence="7" type="ORF">HKBW3S03_02084</name>
</gene>
<comment type="caution">
    <text evidence="7">The sequence shown here is derived from an EMBL/GenBank/DDBJ whole genome shotgun (WGS) entry which is preliminary data.</text>
</comment>
<evidence type="ECO:0000313" key="8">
    <source>
        <dbReference type="Proteomes" id="UP000574717"/>
    </source>
</evidence>
<evidence type="ECO:0000256" key="2">
    <source>
        <dbReference type="ARBA" id="ARBA00023125"/>
    </source>
</evidence>
<keyword evidence="3" id="KW-0233">DNA recombination</keyword>
<dbReference type="InterPro" id="IPR006119">
    <property type="entry name" value="Resolv_N"/>
</dbReference>
<evidence type="ECO:0000313" key="7">
    <source>
        <dbReference type="EMBL" id="GFP20581.1"/>
    </source>
</evidence>
<dbReference type="EMBL" id="BLRU01000527">
    <property type="protein sequence ID" value="GFP20581.1"/>
    <property type="molecule type" value="Genomic_DNA"/>
</dbReference>
<dbReference type="AlphaFoldDB" id="A0A6V8NMR0"/>
<dbReference type="PROSITE" id="PS51736">
    <property type="entry name" value="RECOMBINASES_3"/>
    <property type="match status" value="1"/>
</dbReference>